<reference evidence="1 2" key="1">
    <citation type="submission" date="2016-12" db="EMBL/GenBank/DDBJ databases">
        <title>Draft Genome Sequence of Mercury Resistant Pseudomonas DRA525.</title>
        <authorList>
            <person name="Drace K.M."/>
        </authorList>
    </citation>
    <scope>NUCLEOTIDE SEQUENCE [LARGE SCALE GENOMIC DNA]</scope>
    <source>
        <strain evidence="1 2">DRA525</strain>
    </source>
</reference>
<protein>
    <recommendedName>
        <fullName evidence="3">DUF3077 domain-containing protein</fullName>
    </recommendedName>
</protein>
<evidence type="ECO:0008006" key="3">
    <source>
        <dbReference type="Google" id="ProtNLM"/>
    </source>
</evidence>
<organism evidence="1 2">
    <name type="scientific">Pseudomonas putida</name>
    <name type="common">Arthrobacter siderocapsulatus</name>
    <dbReference type="NCBI Taxonomy" id="303"/>
    <lineage>
        <taxon>Bacteria</taxon>
        <taxon>Pseudomonadati</taxon>
        <taxon>Pseudomonadota</taxon>
        <taxon>Gammaproteobacteria</taxon>
        <taxon>Pseudomonadales</taxon>
        <taxon>Pseudomonadaceae</taxon>
        <taxon>Pseudomonas</taxon>
    </lineage>
</organism>
<evidence type="ECO:0000313" key="2">
    <source>
        <dbReference type="Proteomes" id="UP000185146"/>
    </source>
</evidence>
<sequence>MRKMVPDPPHSLDSTQALQDTLVQSSEYVLCALFVARQSVQLKPTAPSSIVMQAVIHEMEAVQGLVESALMQLQMQAHLPAEPRTLH</sequence>
<dbReference type="EMBL" id="CP018743">
    <property type="protein sequence ID" value="APO83828.1"/>
    <property type="molecule type" value="Genomic_DNA"/>
</dbReference>
<proteinExistence type="predicted"/>
<dbReference type="RefSeq" id="WP_025340251.1">
    <property type="nucleotide sequence ID" value="NZ_CP018743.1"/>
</dbReference>
<evidence type="ECO:0000313" key="1">
    <source>
        <dbReference type="EMBL" id="APO83828.1"/>
    </source>
</evidence>
<accession>A0A1L5PUH7</accession>
<dbReference type="AlphaFoldDB" id="A0A1L5PUH7"/>
<gene>
    <name evidence="1" type="ORF">BL240_21270</name>
</gene>
<name>A0A1L5PUH7_PSEPU</name>
<dbReference type="Proteomes" id="UP000185146">
    <property type="component" value="Chromosome"/>
</dbReference>